<keyword evidence="8" id="KW-1185">Reference proteome</keyword>
<gene>
    <name evidence="7" type="ORF">I0Q91_06600</name>
</gene>
<dbReference type="PANTHER" id="PTHR43317:SF1">
    <property type="entry name" value="THERMOSPERMINE SYNTHASE ACAULIS5"/>
    <property type="match status" value="1"/>
</dbReference>
<keyword evidence="5" id="KW-0812">Transmembrane</keyword>
<sequence length="770" mass="85776">MIKKVFEKSKALPATTILIGFGGMIGQLLLIRVLMVIFYGNELSLSLVIANWLLMEGLGSYLGGKLSSCKSINSRSVFLGLFIIYPFSLIAAIIMARLIGGGFLFRRIPGLAMNLSQMLITALITIGMTSIVHGSLFPLAAELFEREKKELAVSRAYLTEIIGTILGGLFFVFIFAQRLKALEITTIILILHLIILIWLINNYKLFSYRYVLNISLIIVTGVIIIFFNPISNNLHEYSLRGLWPEGEVVDYRNSIYGNIVTLSREGEKTLLYDGSPMLSLTNPDISWSEDYAYLVAAAHEKPENLLMIGQGIGGPISFLLEHSIEELTYTELDPGLLDIMRDGDSDIIQGEFDDPRVNIIEQDGRLYLNRTENRYDIIKIGDIDTETLQTNRFYTEEIFELAEKRLKDNGIIAFSLPGSYTYMGGELALLNSSLYRTVDNVFENTYLIPGDRNIILASNDSLSIEAEVYVERLRNRGLYGRRFTTGYLEYRLDQSRIDNLTESLIATEARLNRDFNPGGFYYGMLNRARVIAPEYLNIFYNIGDFGIRGLIIAGIFILFICWLLFKRANNSDANRLTYLIVTTGGIAMSFDILIMFALQSLFGHIYQFSGLFIVAFMGGMFGGGRLAYKFIESQNGEEVSLKDYLKRLELGIVGLLLLFIVVIYILRNILLIGGSIYISAIICVILALMAGGVTGAEFPLATEFLPDLKSSETAGSTAGRLYTADLLGGWAAGLIIGIFVFPMTGLVITISGLIVIKVSSYLLIYGVLAD</sequence>
<feature type="transmembrane region" description="Helical" evidence="5">
    <location>
        <begin position="721"/>
        <end position="741"/>
    </location>
</feature>
<name>A0A931FA99_9FIRM</name>
<dbReference type="PROSITE" id="PS51006">
    <property type="entry name" value="PABS_2"/>
    <property type="match status" value="1"/>
</dbReference>
<feature type="transmembrane region" description="Helical" evidence="5">
    <location>
        <begin position="119"/>
        <end position="144"/>
    </location>
</feature>
<feature type="transmembrane region" description="Helical" evidence="5">
    <location>
        <begin position="604"/>
        <end position="628"/>
    </location>
</feature>
<feature type="transmembrane region" description="Helical" evidence="5">
    <location>
        <begin position="45"/>
        <end position="64"/>
    </location>
</feature>
<dbReference type="SUPFAM" id="SSF53335">
    <property type="entry name" value="S-adenosyl-L-methionine-dependent methyltransferases"/>
    <property type="match status" value="1"/>
</dbReference>
<evidence type="ECO:0000313" key="8">
    <source>
        <dbReference type="Proteomes" id="UP000621436"/>
    </source>
</evidence>
<evidence type="ECO:0000256" key="5">
    <source>
        <dbReference type="SAM" id="Phobius"/>
    </source>
</evidence>
<keyword evidence="3 4" id="KW-0620">Polyamine biosynthesis</keyword>
<dbReference type="AlphaFoldDB" id="A0A931FA99"/>
<dbReference type="PANTHER" id="PTHR43317">
    <property type="entry name" value="THERMOSPERMINE SYNTHASE ACAULIS5"/>
    <property type="match status" value="1"/>
</dbReference>
<comment type="caution">
    <text evidence="7">The sequence shown here is derived from an EMBL/GenBank/DDBJ whole genome shotgun (WGS) entry which is preliminary data.</text>
</comment>
<keyword evidence="5" id="KW-0472">Membrane</keyword>
<feature type="transmembrane region" description="Helical" evidence="5">
    <location>
        <begin position="156"/>
        <end position="176"/>
    </location>
</feature>
<dbReference type="InterPro" id="IPR030374">
    <property type="entry name" value="PABS"/>
</dbReference>
<feature type="transmembrane region" description="Helical" evidence="5">
    <location>
        <begin position="676"/>
        <end position="700"/>
    </location>
</feature>
<comment type="similarity">
    <text evidence="1">Belongs to the spermidine/spermine synthase family.</text>
</comment>
<dbReference type="RefSeq" id="WP_270453648.1">
    <property type="nucleotide sequence ID" value="NZ_JADPIE010000003.1"/>
</dbReference>
<accession>A0A931FA99</accession>
<evidence type="ECO:0000256" key="2">
    <source>
        <dbReference type="ARBA" id="ARBA00022679"/>
    </source>
</evidence>
<reference evidence="7" key="1">
    <citation type="submission" date="2020-11" db="EMBL/GenBank/DDBJ databases">
        <title>Halonatronomonas betainensis gen. nov., sp. nov. a novel haloalkaliphilic representative of the family Halanaerobiacae capable of betaine degradation.</title>
        <authorList>
            <person name="Boltyanskaya Y."/>
            <person name="Kevbrin V."/>
            <person name="Detkova E."/>
            <person name="Grouzdev D.S."/>
            <person name="Koziaeva V."/>
            <person name="Zhilina T."/>
        </authorList>
    </citation>
    <scope>NUCLEOTIDE SEQUENCE</scope>
    <source>
        <strain evidence="7">Z-7014</strain>
    </source>
</reference>
<feature type="transmembrane region" description="Helical" evidence="5">
    <location>
        <begin position="577"/>
        <end position="598"/>
    </location>
</feature>
<keyword evidence="2 4" id="KW-0808">Transferase</keyword>
<dbReference type="GO" id="GO:0006596">
    <property type="term" value="P:polyamine biosynthetic process"/>
    <property type="evidence" value="ECO:0007669"/>
    <property type="project" value="UniProtKB-UniRule"/>
</dbReference>
<dbReference type="InterPro" id="IPR029063">
    <property type="entry name" value="SAM-dependent_MTases_sf"/>
</dbReference>
<feature type="transmembrane region" description="Helical" evidence="5">
    <location>
        <begin position="747"/>
        <end position="768"/>
    </location>
</feature>
<feature type="transmembrane region" description="Helical" evidence="5">
    <location>
        <begin position="182"/>
        <end position="203"/>
    </location>
</feature>
<feature type="transmembrane region" description="Helical" evidence="5">
    <location>
        <begin position="545"/>
        <end position="565"/>
    </location>
</feature>
<feature type="transmembrane region" description="Helical" evidence="5">
    <location>
        <begin position="12"/>
        <end position="39"/>
    </location>
</feature>
<feature type="domain" description="PABS" evidence="6">
    <location>
        <begin position="224"/>
        <end position="467"/>
    </location>
</feature>
<dbReference type="CDD" id="cd02440">
    <property type="entry name" value="AdoMet_MTases"/>
    <property type="match status" value="1"/>
</dbReference>
<evidence type="ECO:0000256" key="4">
    <source>
        <dbReference type="PROSITE-ProRule" id="PRU00354"/>
    </source>
</evidence>
<feature type="transmembrane region" description="Helical" evidence="5">
    <location>
        <begin position="648"/>
        <end position="670"/>
    </location>
</feature>
<evidence type="ECO:0000256" key="3">
    <source>
        <dbReference type="ARBA" id="ARBA00023115"/>
    </source>
</evidence>
<protein>
    <recommendedName>
        <fullName evidence="6">PABS domain-containing protein</fullName>
    </recommendedName>
</protein>
<dbReference type="GO" id="GO:0016740">
    <property type="term" value="F:transferase activity"/>
    <property type="evidence" value="ECO:0007669"/>
    <property type="project" value="UniProtKB-UniRule"/>
</dbReference>
<dbReference type="Proteomes" id="UP000621436">
    <property type="component" value="Unassembled WGS sequence"/>
</dbReference>
<comment type="caution">
    <text evidence="4">Lacks conserved residue(s) required for the propagation of feature annotation.</text>
</comment>
<dbReference type="Pfam" id="PF01564">
    <property type="entry name" value="Spermine_synth"/>
    <property type="match status" value="1"/>
</dbReference>
<evidence type="ECO:0000313" key="7">
    <source>
        <dbReference type="EMBL" id="MBF8436737.1"/>
    </source>
</evidence>
<keyword evidence="5" id="KW-1133">Transmembrane helix</keyword>
<proteinExistence type="inferred from homology"/>
<dbReference type="Gene3D" id="3.40.50.150">
    <property type="entry name" value="Vaccinia Virus protein VP39"/>
    <property type="match status" value="1"/>
</dbReference>
<evidence type="ECO:0000256" key="1">
    <source>
        <dbReference type="ARBA" id="ARBA00007867"/>
    </source>
</evidence>
<evidence type="ECO:0000259" key="6">
    <source>
        <dbReference type="PROSITE" id="PS51006"/>
    </source>
</evidence>
<dbReference type="EMBL" id="JADPIE010000003">
    <property type="protein sequence ID" value="MBF8436737.1"/>
    <property type="molecule type" value="Genomic_DNA"/>
</dbReference>
<feature type="transmembrane region" description="Helical" evidence="5">
    <location>
        <begin position="210"/>
        <end position="230"/>
    </location>
</feature>
<organism evidence="7 8">
    <name type="scientific">Halonatronomonas betaini</name>
    <dbReference type="NCBI Taxonomy" id="2778430"/>
    <lineage>
        <taxon>Bacteria</taxon>
        <taxon>Bacillati</taxon>
        <taxon>Bacillota</taxon>
        <taxon>Clostridia</taxon>
        <taxon>Halanaerobiales</taxon>
        <taxon>Halarsenatibacteraceae</taxon>
        <taxon>Halonatronomonas</taxon>
    </lineage>
</organism>
<feature type="transmembrane region" description="Helical" evidence="5">
    <location>
        <begin position="76"/>
        <end position="99"/>
    </location>
</feature>